<dbReference type="GO" id="GO:0032790">
    <property type="term" value="P:ribosome disassembly"/>
    <property type="evidence" value="ECO:0007669"/>
    <property type="project" value="TreeGrafter"/>
</dbReference>
<dbReference type="EMBL" id="UESZ01000002">
    <property type="protein sequence ID" value="SSA59002.1"/>
    <property type="molecule type" value="Genomic_DNA"/>
</dbReference>
<dbReference type="Pfam" id="PF00679">
    <property type="entry name" value="EFG_C"/>
    <property type="match status" value="1"/>
</dbReference>
<dbReference type="AlphaFoldDB" id="A0A2Y9BPY2"/>
<dbReference type="InterPro" id="IPR035647">
    <property type="entry name" value="EFG_III/V"/>
</dbReference>
<keyword evidence="3" id="KW-0342">GTP-binding</keyword>
<dbReference type="InterPro" id="IPR000795">
    <property type="entry name" value="T_Tr_GTP-bd_dom"/>
</dbReference>
<evidence type="ECO:0000256" key="2">
    <source>
        <dbReference type="ARBA" id="ARBA00022917"/>
    </source>
</evidence>
<dbReference type="Gene3D" id="3.30.230.10">
    <property type="match status" value="1"/>
</dbReference>
<protein>
    <submittedName>
        <fullName evidence="6">Ribosomal protection tetracycline resistance protein</fullName>
    </submittedName>
</protein>
<dbReference type="GO" id="GO:0003924">
    <property type="term" value="F:GTPase activity"/>
    <property type="evidence" value="ECO:0007669"/>
    <property type="project" value="InterPro"/>
</dbReference>
<dbReference type="SUPFAM" id="SSF52540">
    <property type="entry name" value="P-loop containing nucleoside triphosphate hydrolases"/>
    <property type="match status" value="1"/>
</dbReference>
<dbReference type="InterPro" id="IPR027417">
    <property type="entry name" value="P-loop_NTPase"/>
</dbReference>
<dbReference type="GO" id="GO:0006412">
    <property type="term" value="P:translation"/>
    <property type="evidence" value="ECO:0007669"/>
    <property type="project" value="UniProtKB-KW"/>
</dbReference>
<dbReference type="InterPro" id="IPR000640">
    <property type="entry name" value="EFG_V-like"/>
</dbReference>
<dbReference type="OrthoDB" id="9801472at2"/>
<dbReference type="InterPro" id="IPR020568">
    <property type="entry name" value="Ribosomal_Su5_D2-typ_SF"/>
</dbReference>
<dbReference type="InterPro" id="IPR005517">
    <property type="entry name" value="Transl_elong_EFG/EF2_IV"/>
</dbReference>
<dbReference type="PANTHER" id="PTHR43261:SF1">
    <property type="entry name" value="RIBOSOME-RELEASING FACTOR 2, MITOCHONDRIAL"/>
    <property type="match status" value="1"/>
</dbReference>
<accession>A0A2Y9BPY2</accession>
<dbReference type="Proteomes" id="UP000250028">
    <property type="component" value="Unassembled WGS sequence"/>
</dbReference>
<dbReference type="PRINTS" id="PR00315">
    <property type="entry name" value="ELONGATNFCT"/>
</dbReference>
<dbReference type="Pfam" id="PF03764">
    <property type="entry name" value="EFG_IV"/>
    <property type="match status" value="1"/>
</dbReference>
<dbReference type="PROSITE" id="PS51722">
    <property type="entry name" value="G_TR_2"/>
    <property type="match status" value="1"/>
</dbReference>
<name>A0A2Y9BPY2_9MICO</name>
<evidence type="ECO:0000256" key="3">
    <source>
        <dbReference type="ARBA" id="ARBA00023134"/>
    </source>
</evidence>
<keyword evidence="7" id="KW-1185">Reference proteome</keyword>
<dbReference type="Pfam" id="PF00009">
    <property type="entry name" value="GTP_EFTU"/>
    <property type="match status" value="1"/>
</dbReference>
<dbReference type="InterPro" id="IPR041095">
    <property type="entry name" value="EFG_II"/>
</dbReference>
<dbReference type="SUPFAM" id="SSF54980">
    <property type="entry name" value="EF-G C-terminal domain-like"/>
    <property type="match status" value="2"/>
</dbReference>
<dbReference type="SMART" id="SM00889">
    <property type="entry name" value="EFG_IV"/>
    <property type="match status" value="1"/>
</dbReference>
<evidence type="ECO:0000259" key="5">
    <source>
        <dbReference type="PROSITE" id="PS51722"/>
    </source>
</evidence>
<dbReference type="Gene3D" id="3.40.50.300">
    <property type="entry name" value="P-loop containing nucleotide triphosphate hydrolases"/>
    <property type="match status" value="1"/>
</dbReference>
<dbReference type="SUPFAM" id="SSF54211">
    <property type="entry name" value="Ribosomal protein S5 domain 2-like"/>
    <property type="match status" value="1"/>
</dbReference>
<feature type="region of interest" description="Disordered" evidence="4">
    <location>
        <begin position="638"/>
        <end position="668"/>
    </location>
</feature>
<evidence type="ECO:0000313" key="6">
    <source>
        <dbReference type="EMBL" id="SSA59002.1"/>
    </source>
</evidence>
<dbReference type="GO" id="GO:0005525">
    <property type="term" value="F:GTP binding"/>
    <property type="evidence" value="ECO:0007669"/>
    <property type="project" value="UniProtKB-KW"/>
</dbReference>
<dbReference type="SMART" id="SM00838">
    <property type="entry name" value="EFG_C"/>
    <property type="match status" value="1"/>
</dbReference>
<feature type="domain" description="Tr-type G" evidence="5">
    <location>
        <begin position="35"/>
        <end position="284"/>
    </location>
</feature>
<dbReference type="PRINTS" id="PR01037">
    <property type="entry name" value="TCRTETOQM"/>
</dbReference>
<dbReference type="InterPro" id="IPR014721">
    <property type="entry name" value="Ribsml_uS5_D2-typ_fold_subgr"/>
</dbReference>
<dbReference type="RefSeq" id="WP_146202642.1">
    <property type="nucleotide sequence ID" value="NZ_QGDN01000002.1"/>
</dbReference>
<dbReference type="NCBIfam" id="TIGR00231">
    <property type="entry name" value="small_GTP"/>
    <property type="match status" value="1"/>
</dbReference>
<keyword evidence="1" id="KW-0547">Nucleotide-binding</keyword>
<dbReference type="PANTHER" id="PTHR43261">
    <property type="entry name" value="TRANSLATION ELONGATION FACTOR G-RELATED"/>
    <property type="match status" value="1"/>
</dbReference>
<proteinExistence type="predicted"/>
<keyword evidence="2" id="KW-0648">Protein biosynthesis</keyword>
<organism evidence="6 7">
    <name type="scientific">Branchiibius hedensis</name>
    <dbReference type="NCBI Taxonomy" id="672460"/>
    <lineage>
        <taxon>Bacteria</taxon>
        <taxon>Bacillati</taxon>
        <taxon>Actinomycetota</taxon>
        <taxon>Actinomycetes</taxon>
        <taxon>Micrococcales</taxon>
        <taxon>Dermacoccaceae</taxon>
        <taxon>Branchiibius</taxon>
    </lineage>
</organism>
<feature type="region of interest" description="Disordered" evidence="4">
    <location>
        <begin position="368"/>
        <end position="399"/>
    </location>
</feature>
<sequence>MTSSSLRTSQGDPLNQKVSWLSSATTDHSAGRQPSHALNIGILAHVDAGKTSLTERLLFDCGSISSMGSVESGNTTTDTHAIEVSRGITVRSSVVAFQRPGRQYNLIDTPGHTDFIAEVHRSLRVIDAAVLLVSATSGVQPQTRELMRLLRKEEVATVIMVNKIDAANARDNSVVDEICHDLDVLPIPVGQLSKGGTKSAHYAVPYDDADEQQRCAELLAEVDEGILAALVDDTPITGSELRKTLRRRTQSGQVCPLVFGSALTGAGIAVLLDVLDAVLVPRPPESTTRATVFAVERDERGRAEVLVRSYGGSLTTRDRIEVHRAVGGSEELTITSLGVVGPCHELGDPLTSGYVARVRASEELHVGDSLGTPAASDGHERQQVRAEPALTVTVRPRDPRQHGALHSALESLSDEDPSLAADTDRRGEAVLHLHGEVQREVVETTLLERFGLATVFAEPSIDYVERPQGTGTGLEVIGGDFLATVGLRVEPGEGYSYSREVELGSMALAFHEAVEATVVEALQQGCYGWPVVDVHVTMTHSGFWPRPYSAAGDYRDVTPLVLMQALGRATTRVYEPVHKFWIEVPTESLGSVTSVVARHRGQVTDTQTRVDGWLLEGRLPAAEVNALRRALPASATGVTSWVSRPDGDQPVISKPPPTRPRNDGNPFDRVEYLRHLSQR</sequence>
<reference evidence="7" key="1">
    <citation type="submission" date="2016-10" db="EMBL/GenBank/DDBJ databases">
        <authorList>
            <person name="Varghese N."/>
            <person name="Submissions S."/>
        </authorList>
    </citation>
    <scope>NUCLEOTIDE SEQUENCE [LARGE SCALE GENOMIC DNA]</scope>
    <source>
        <strain evidence="7">DSM 22951</strain>
    </source>
</reference>
<evidence type="ECO:0000256" key="4">
    <source>
        <dbReference type="SAM" id="MobiDB-lite"/>
    </source>
</evidence>
<dbReference type="Gene3D" id="3.30.70.870">
    <property type="entry name" value="Elongation Factor G (Translational Gtpase), domain 3"/>
    <property type="match status" value="1"/>
</dbReference>
<dbReference type="InterPro" id="IPR005225">
    <property type="entry name" value="Small_GTP-bd"/>
</dbReference>
<dbReference type="Pfam" id="PF14492">
    <property type="entry name" value="EFG_III"/>
    <property type="match status" value="1"/>
</dbReference>
<evidence type="ECO:0000256" key="1">
    <source>
        <dbReference type="ARBA" id="ARBA00022741"/>
    </source>
</evidence>
<gene>
    <name evidence="6" type="ORF">SAMN04489750_3807</name>
</gene>
<evidence type="ECO:0000313" key="7">
    <source>
        <dbReference type="Proteomes" id="UP000250028"/>
    </source>
</evidence>